<evidence type="ECO:0000313" key="1">
    <source>
        <dbReference type="EMBL" id="TSJ78022.1"/>
    </source>
</evidence>
<comment type="caution">
    <text evidence="1">The sequence shown here is derived from an EMBL/GenBank/DDBJ whole genome shotgun (WGS) entry which is preliminary data.</text>
</comment>
<accession>A0A556QN48</accession>
<gene>
    <name evidence="1" type="ORF">FPL22_01550</name>
</gene>
<keyword evidence="2" id="KW-1185">Reference proteome</keyword>
<dbReference type="EMBL" id="VMBG01000001">
    <property type="protein sequence ID" value="TSJ78022.1"/>
    <property type="molecule type" value="Genomic_DNA"/>
</dbReference>
<evidence type="ECO:0000313" key="2">
    <source>
        <dbReference type="Proteomes" id="UP000315648"/>
    </source>
</evidence>
<reference evidence="1 2" key="1">
    <citation type="submission" date="2019-07" db="EMBL/GenBank/DDBJ databases">
        <title>Description of 53C-WASEF.</title>
        <authorList>
            <person name="Pitt A."/>
            <person name="Hahn M.W."/>
        </authorList>
    </citation>
    <scope>NUCLEOTIDE SEQUENCE [LARGE SCALE GENOMIC DNA]</scope>
    <source>
        <strain evidence="1 2">53C-WASEF</strain>
    </source>
</reference>
<name>A0A556QN48_9BACT</name>
<dbReference type="OrthoDB" id="5914937at2"/>
<dbReference type="RefSeq" id="WP_144228363.1">
    <property type="nucleotide sequence ID" value="NZ_CBCRVV010000001.1"/>
</dbReference>
<organism evidence="1 2">
    <name type="scientific">Rariglobus hedericola</name>
    <dbReference type="NCBI Taxonomy" id="2597822"/>
    <lineage>
        <taxon>Bacteria</taxon>
        <taxon>Pseudomonadati</taxon>
        <taxon>Verrucomicrobiota</taxon>
        <taxon>Opitutia</taxon>
        <taxon>Opitutales</taxon>
        <taxon>Opitutaceae</taxon>
        <taxon>Rariglobus</taxon>
    </lineage>
</organism>
<protein>
    <submittedName>
        <fullName evidence="1">Uncharacterized protein</fullName>
    </submittedName>
</protein>
<sequence>MKHSKTDFRGGEAVVLSTKAISLAVTTDVGPRVVTFKSLEGKKAGNLFLEMPADEPRYHGYYLRGGHRLWHSPEDIVRTYQPDDEPLAVKPLKNGVALAQQTEEKTGLQKAMKLEVQGERTVKVTHALTNHGLWTIETAAWALTMLRGGGYGVLPLLPKGNHADGDLLPSYSLVPWSYTDLSLPLWNMHREFIGIDVPKAKVAQKFGITNYPGWSAYWVEGVTFVKYAPVIKGAVYPDLGCAFEAFTNGEMIEFETLSPLVKLAPGESVTHTEHWGVFDGLKKPSTDAAFAELAAVVGKWIKTLK</sequence>
<dbReference type="Proteomes" id="UP000315648">
    <property type="component" value="Unassembled WGS sequence"/>
</dbReference>
<proteinExistence type="predicted"/>
<dbReference type="AlphaFoldDB" id="A0A556QN48"/>